<evidence type="ECO:0008006" key="4">
    <source>
        <dbReference type="Google" id="ProtNLM"/>
    </source>
</evidence>
<evidence type="ECO:0000256" key="1">
    <source>
        <dbReference type="SAM" id="MobiDB-lite"/>
    </source>
</evidence>
<organism evidence="2 3">
    <name type="scientific">Caenorhabditis japonica</name>
    <dbReference type="NCBI Taxonomy" id="281687"/>
    <lineage>
        <taxon>Eukaryota</taxon>
        <taxon>Metazoa</taxon>
        <taxon>Ecdysozoa</taxon>
        <taxon>Nematoda</taxon>
        <taxon>Chromadorea</taxon>
        <taxon>Rhabditida</taxon>
        <taxon>Rhabditina</taxon>
        <taxon>Rhabditomorpha</taxon>
        <taxon>Rhabditoidea</taxon>
        <taxon>Rhabditidae</taxon>
        <taxon>Peloderinae</taxon>
        <taxon>Caenorhabditis</taxon>
    </lineage>
</organism>
<dbReference type="Proteomes" id="UP000005237">
    <property type="component" value="Unassembled WGS sequence"/>
</dbReference>
<feature type="compositionally biased region" description="Basic residues" evidence="1">
    <location>
        <begin position="586"/>
        <end position="595"/>
    </location>
</feature>
<feature type="compositionally biased region" description="Basic and acidic residues" evidence="1">
    <location>
        <begin position="530"/>
        <end position="545"/>
    </location>
</feature>
<proteinExistence type="predicted"/>
<reference evidence="2" key="2">
    <citation type="submission" date="2022-06" db="UniProtKB">
        <authorList>
            <consortium name="EnsemblMetazoa"/>
        </authorList>
    </citation>
    <scope>IDENTIFICATION</scope>
    <source>
        <strain evidence="2">DF5081</strain>
    </source>
</reference>
<dbReference type="EnsemblMetazoa" id="CJA15355b.1">
    <property type="protein sequence ID" value="CJA15355b.1"/>
    <property type="gene ID" value="WBGene00134559"/>
</dbReference>
<evidence type="ECO:0000313" key="2">
    <source>
        <dbReference type="EnsemblMetazoa" id="CJA15355b.1"/>
    </source>
</evidence>
<protein>
    <recommendedName>
        <fullName evidence="4">Little elongation complex subunit 2 C-terminal domain-containing protein</fullName>
    </recommendedName>
</protein>
<name>A0A8R1I4H4_CAEJA</name>
<feature type="region of interest" description="Disordered" evidence="1">
    <location>
        <begin position="242"/>
        <end position="261"/>
    </location>
</feature>
<feature type="compositionally biased region" description="Basic and acidic residues" evidence="1">
    <location>
        <begin position="512"/>
        <end position="521"/>
    </location>
</feature>
<dbReference type="AlphaFoldDB" id="A0A8R1I4H4"/>
<evidence type="ECO:0000313" key="3">
    <source>
        <dbReference type="Proteomes" id="UP000005237"/>
    </source>
</evidence>
<feature type="region of interest" description="Disordered" evidence="1">
    <location>
        <begin position="510"/>
        <end position="604"/>
    </location>
</feature>
<reference evidence="3" key="1">
    <citation type="submission" date="2010-08" db="EMBL/GenBank/DDBJ databases">
        <authorList>
            <consortium name="Caenorhabditis japonica Sequencing Consortium"/>
            <person name="Wilson R.K."/>
        </authorList>
    </citation>
    <scope>NUCLEOTIDE SEQUENCE [LARGE SCALE GENOMIC DNA]</scope>
    <source>
        <strain evidence="3">DF5081</strain>
    </source>
</reference>
<accession>A0A8R1I4H4</accession>
<sequence>MCQNLMYHGELQHNSNKRELKDMFKAAEPEYDTLAAAALEHARNETIHPIDYVSEKTLKFALHSFNRKAPPPANYLVKNPVFTIAEIDTPEGIQTEKQANPPKFEKLLKKPGWMDELEIPNMRRKCGIFKNKRLPALKVPLPDDKIATSLIELQDTVSVMMDATTIAHFLAPRWLGIEYDFGIPVKVVETMVNGKSKKIVTLSKPIPYGTISKSTVQRKTLKRMLKNQYVKLSEKCAQITTKFPENNAPETPADDPAIPSTSADTGDFLDDLIAGMDKTTTNSKEETTPTVETGYQYAVFSVGETKVVVRSRPPYSAKDLGDNKHDVLAKLPRISFEPRVEYLPNGGAMDLERSEWVWNYAKKVFKMSDAHLLYRCSYRADHVLQVDTMTMQPQLTPPPPGVWALLTARTVMLEQLISRLETLETGEYLAFQEKSKPLVVVPKSPDPSQGISTGVLKITENEVVSLGESIGNAYFHGFCQEVVFQWQIVQGRAPRMMLAKDSPLVKRLPSRTNREKLERHKNETKRKFVRREDEKNYVKRQRMPDLDDPNLYADFTNPAILQQSYNPQAERRGRGRGRGGGGGRGRGGRGKRGGRGRGGNGGSL</sequence>
<keyword evidence="3" id="KW-1185">Reference proteome</keyword>